<feature type="region of interest" description="Disordered" evidence="1">
    <location>
        <begin position="325"/>
        <end position="359"/>
    </location>
</feature>
<dbReference type="AlphaFoldDB" id="A0A9K3LJC8"/>
<keyword evidence="2" id="KW-0472">Membrane</keyword>
<evidence type="ECO:0000313" key="4">
    <source>
        <dbReference type="Proteomes" id="UP000693970"/>
    </source>
</evidence>
<dbReference type="OrthoDB" id="45942at2759"/>
<feature type="compositionally biased region" description="Low complexity" evidence="1">
    <location>
        <begin position="11"/>
        <end position="22"/>
    </location>
</feature>
<name>A0A9K3LJC8_9STRA</name>
<feature type="compositionally biased region" description="Basic residues" evidence="1">
    <location>
        <begin position="232"/>
        <end position="243"/>
    </location>
</feature>
<feature type="compositionally biased region" description="Basic and acidic residues" evidence="1">
    <location>
        <begin position="1"/>
        <end position="10"/>
    </location>
</feature>
<reference evidence="3" key="2">
    <citation type="submission" date="2021-04" db="EMBL/GenBank/DDBJ databases">
        <authorList>
            <person name="Podell S."/>
        </authorList>
    </citation>
    <scope>NUCLEOTIDE SEQUENCE</scope>
    <source>
        <strain evidence="3">Hildebrandi</strain>
    </source>
</reference>
<evidence type="ECO:0000313" key="3">
    <source>
        <dbReference type="EMBL" id="KAG7363455.1"/>
    </source>
</evidence>
<feature type="transmembrane region" description="Helical" evidence="2">
    <location>
        <begin position="438"/>
        <end position="458"/>
    </location>
</feature>
<gene>
    <name evidence="3" type="ORF">IV203_026815</name>
</gene>
<proteinExistence type="predicted"/>
<feature type="region of interest" description="Disordered" evidence="1">
    <location>
        <begin position="378"/>
        <end position="399"/>
    </location>
</feature>
<reference evidence="3" key="1">
    <citation type="journal article" date="2021" name="Sci. Rep.">
        <title>Diploid genomic architecture of Nitzschia inconspicua, an elite biomass production diatom.</title>
        <authorList>
            <person name="Oliver A."/>
            <person name="Podell S."/>
            <person name="Pinowska A."/>
            <person name="Traller J.C."/>
            <person name="Smith S.R."/>
            <person name="McClure R."/>
            <person name="Beliaev A."/>
            <person name="Bohutskyi P."/>
            <person name="Hill E.A."/>
            <person name="Rabines A."/>
            <person name="Zheng H."/>
            <person name="Allen L.Z."/>
            <person name="Kuo A."/>
            <person name="Grigoriev I.V."/>
            <person name="Allen A.E."/>
            <person name="Hazlebeck D."/>
            <person name="Allen E.E."/>
        </authorList>
    </citation>
    <scope>NUCLEOTIDE SEQUENCE</scope>
    <source>
        <strain evidence="3">Hildebrandi</strain>
    </source>
</reference>
<keyword evidence="2" id="KW-1133">Transmembrane helix</keyword>
<keyword evidence="4" id="KW-1185">Reference proteome</keyword>
<dbReference type="Proteomes" id="UP000693970">
    <property type="component" value="Unassembled WGS sequence"/>
</dbReference>
<feature type="compositionally biased region" description="Basic residues" evidence="1">
    <location>
        <begin position="186"/>
        <end position="198"/>
    </location>
</feature>
<comment type="caution">
    <text evidence="3">The sequence shown here is derived from an EMBL/GenBank/DDBJ whole genome shotgun (WGS) entry which is preliminary data.</text>
</comment>
<feature type="region of interest" description="Disordered" evidence="1">
    <location>
        <begin position="179"/>
        <end position="280"/>
    </location>
</feature>
<feature type="region of interest" description="Disordered" evidence="1">
    <location>
        <begin position="1"/>
        <end position="113"/>
    </location>
</feature>
<feature type="region of interest" description="Disordered" evidence="1">
    <location>
        <begin position="496"/>
        <end position="521"/>
    </location>
</feature>
<evidence type="ECO:0000256" key="2">
    <source>
        <dbReference type="SAM" id="Phobius"/>
    </source>
</evidence>
<organism evidence="3 4">
    <name type="scientific">Nitzschia inconspicua</name>
    <dbReference type="NCBI Taxonomy" id="303405"/>
    <lineage>
        <taxon>Eukaryota</taxon>
        <taxon>Sar</taxon>
        <taxon>Stramenopiles</taxon>
        <taxon>Ochrophyta</taxon>
        <taxon>Bacillariophyta</taxon>
        <taxon>Bacillariophyceae</taxon>
        <taxon>Bacillariophycidae</taxon>
        <taxon>Bacillariales</taxon>
        <taxon>Bacillariaceae</taxon>
        <taxon>Nitzschia</taxon>
    </lineage>
</organism>
<evidence type="ECO:0000256" key="1">
    <source>
        <dbReference type="SAM" id="MobiDB-lite"/>
    </source>
</evidence>
<feature type="compositionally biased region" description="Polar residues" evidence="1">
    <location>
        <begin position="64"/>
        <end position="81"/>
    </location>
</feature>
<dbReference type="EMBL" id="JAGRRH010000010">
    <property type="protein sequence ID" value="KAG7363455.1"/>
    <property type="molecule type" value="Genomic_DNA"/>
</dbReference>
<keyword evidence="2" id="KW-0812">Transmembrane</keyword>
<feature type="compositionally biased region" description="Low complexity" evidence="1">
    <location>
        <begin position="252"/>
        <end position="280"/>
    </location>
</feature>
<accession>A0A9K3LJC8</accession>
<sequence>MTKSMQESDNKNNSNNSGPSPSLVENDDDLTTTTTTSSFYHHHHPSLHPSSHGNDDDDDDNNDYNIPSSSTQQYRKNCNNCNDEHRHRLHPEYLSSSTTEDSSECPNDHQEKEQPYTTLDTLIGGIGSNSSGGYDPDDYSTTSASFAGPHRHSMTAAVALTTVAASASTSTSASVIDEDHIGHSNNNHHHHHHHHHESHHTTTATTTSYKHLQGKLSRPRRRTAAVVQANNNHHHSRHHNKRSSRTDASVASESSENSRFSRFSTTTTSNRFSRGFKSQQQIHQTLLPQHLQQHQQSHQQQHNRTHQSLSYNSLFGLGTTQHTNSSIGSGSIGNTATPHLSSSSSSSLTQHEYQKHHHPNEPSMSLLSLLYSHHQQHKSYSSGSQNDHDSPNSPTGFSPPNLPSLKAVVSELFIICSLHCRYKLRSIRKPCRRLRQRLLYALITGSALLVALTGWIVVDFYMDAVAVCTPPPQSYGSSNFASFLADTDNVAASLDAGTEQEEKEQGHNNDDHNDDEDESSRRPLVEYYVHGRGIGHYARSVAIVERLNRAGIDVRMFLTRAAMWRAMHEDAKSMLMMEDVDDVNGQHVQPTRRGKTTAISVSSITPNQNVADVVSTVVERVSGDCEVSASSGRYPQLVISDGDFPGMLRAELGGIPSVGIAHGQLFSIAQKPTWVKNVPILNRAWNNQGTLNYVSGLFTEWQIATHFCFLESKYASGTVARAPLRPEVLQMAAARKYAREGKLYYKKHRSLPQGSRVRELLLLDAEKEGNKSNDTTQHHDVEHDKPRRKLVIGYFRDRNGEIIVKALLDAGFDVLLFDNAYYKDMVNDPSRYGAKWVVRNHERERKNGLIRVGNDQGKVVGTATNETSISENNEPLQRRLKGLLERSSPRLIRVADRSLFVPLMHVADGVASSAGSQLMSECIYAHMPLYALYREEDDEQRLNVELSHHMDAPCHRPLVFGASFESLSYALKSNDTHYATHNNRSPILESLAAFIREVQASRVSETYYRNSNLISQGGWDNSSDFEDGWFDDEDPFRGLPDAAAIILEIVKQVVQKQR</sequence>
<protein>
    <submittedName>
        <fullName evidence="3">Uncharacterized protein</fullName>
    </submittedName>
</protein>